<evidence type="ECO:0000259" key="5">
    <source>
        <dbReference type="PROSITE" id="PS50893"/>
    </source>
</evidence>
<dbReference type="GO" id="GO:0016887">
    <property type="term" value="F:ATP hydrolysis activity"/>
    <property type="evidence" value="ECO:0007669"/>
    <property type="project" value="InterPro"/>
</dbReference>
<evidence type="ECO:0000256" key="2">
    <source>
        <dbReference type="ARBA" id="ARBA00022448"/>
    </source>
</evidence>
<feature type="domain" description="ABC transporter" evidence="5">
    <location>
        <begin position="8"/>
        <end position="237"/>
    </location>
</feature>
<dbReference type="PANTHER" id="PTHR42734:SF17">
    <property type="entry name" value="METAL TRANSPORT SYSTEM ATP-BINDING PROTEIN TM_0124-RELATED"/>
    <property type="match status" value="1"/>
</dbReference>
<evidence type="ECO:0000256" key="1">
    <source>
        <dbReference type="ARBA" id="ARBA00005417"/>
    </source>
</evidence>
<dbReference type="PROSITE" id="PS50893">
    <property type="entry name" value="ABC_TRANSPORTER_2"/>
    <property type="match status" value="1"/>
</dbReference>
<dbReference type="SUPFAM" id="SSF52540">
    <property type="entry name" value="P-loop containing nucleoside triphosphate hydrolases"/>
    <property type="match status" value="1"/>
</dbReference>
<dbReference type="PROSITE" id="PS00211">
    <property type="entry name" value="ABC_TRANSPORTER_1"/>
    <property type="match status" value="1"/>
</dbReference>
<dbReference type="EMBL" id="VSSQ01000597">
    <property type="protein sequence ID" value="MPL98231.1"/>
    <property type="molecule type" value="Genomic_DNA"/>
</dbReference>
<keyword evidence="3" id="KW-0547">Nucleotide-binding</keyword>
<dbReference type="InterPro" id="IPR003439">
    <property type="entry name" value="ABC_transporter-like_ATP-bd"/>
</dbReference>
<dbReference type="Gene3D" id="3.40.50.300">
    <property type="entry name" value="P-loop containing nucleotide triphosphate hydrolases"/>
    <property type="match status" value="1"/>
</dbReference>
<keyword evidence="6" id="KW-0378">Hydrolase</keyword>
<dbReference type="InterPro" id="IPR027417">
    <property type="entry name" value="P-loop_NTPase"/>
</dbReference>
<keyword evidence="4 6" id="KW-0067">ATP-binding</keyword>
<dbReference type="InterPro" id="IPR003593">
    <property type="entry name" value="AAA+_ATPase"/>
</dbReference>
<dbReference type="EC" id="3.6.3.-" evidence="6"/>
<dbReference type="AlphaFoldDB" id="A0A644W3F0"/>
<proteinExistence type="inferred from homology"/>
<evidence type="ECO:0000313" key="6">
    <source>
        <dbReference type="EMBL" id="MPL98231.1"/>
    </source>
</evidence>
<dbReference type="SMART" id="SM00382">
    <property type="entry name" value="AAA"/>
    <property type="match status" value="1"/>
</dbReference>
<gene>
    <name evidence="6" type="primary">znuC_11</name>
    <name evidence="6" type="ORF">SDC9_44431</name>
</gene>
<dbReference type="InterPro" id="IPR050153">
    <property type="entry name" value="Metal_Ion_Import_ABC"/>
</dbReference>
<evidence type="ECO:0000256" key="3">
    <source>
        <dbReference type="ARBA" id="ARBA00022741"/>
    </source>
</evidence>
<dbReference type="PANTHER" id="PTHR42734">
    <property type="entry name" value="METAL TRANSPORT SYSTEM ATP-BINDING PROTEIN TM_0124-RELATED"/>
    <property type="match status" value="1"/>
</dbReference>
<comment type="caution">
    <text evidence="6">The sequence shown here is derived from an EMBL/GenBank/DDBJ whole genome shotgun (WGS) entry which is preliminary data.</text>
</comment>
<sequence>MVDVPIALQFVSVSFSYPALDVLEDVSFHFHSGEFIALVGPNGSGKTTLLKLILGLEQPQKGAITLLGQNPKKSSSLIGYVPQHASYDPTFPITVQEVVRMGMVASTGRGQRKQELEQALWALGQVELAHLASRPYSDLSGGQRRRVLVARALCAKPSMLILDEPAANMDKESERRLYATLANLKGETTILIVTHDMRQVSDLTDRVFCIDAHKQGKVGRTVVQHALEDYEDGTKRIRHDVHLSGDQCQKEGLDG</sequence>
<evidence type="ECO:0000256" key="4">
    <source>
        <dbReference type="ARBA" id="ARBA00022840"/>
    </source>
</evidence>
<accession>A0A644W3F0</accession>
<keyword evidence="2" id="KW-0813">Transport</keyword>
<dbReference type="CDD" id="cd03235">
    <property type="entry name" value="ABC_Metallic_Cations"/>
    <property type="match status" value="1"/>
</dbReference>
<name>A0A644W3F0_9ZZZZ</name>
<dbReference type="InterPro" id="IPR017871">
    <property type="entry name" value="ABC_transporter-like_CS"/>
</dbReference>
<organism evidence="6">
    <name type="scientific">bioreactor metagenome</name>
    <dbReference type="NCBI Taxonomy" id="1076179"/>
    <lineage>
        <taxon>unclassified sequences</taxon>
        <taxon>metagenomes</taxon>
        <taxon>ecological metagenomes</taxon>
    </lineage>
</organism>
<comment type="similarity">
    <text evidence="1">Belongs to the ABC transporter superfamily.</text>
</comment>
<dbReference type="GO" id="GO:0005524">
    <property type="term" value="F:ATP binding"/>
    <property type="evidence" value="ECO:0007669"/>
    <property type="project" value="UniProtKB-KW"/>
</dbReference>
<protein>
    <submittedName>
        <fullName evidence="6">High-affinity zinc uptake system ATP-binding protein ZnuC</fullName>
        <ecNumber evidence="6">3.6.3.-</ecNumber>
    </submittedName>
</protein>
<dbReference type="Pfam" id="PF00005">
    <property type="entry name" value="ABC_tran"/>
    <property type="match status" value="1"/>
</dbReference>
<reference evidence="6" key="1">
    <citation type="submission" date="2019-08" db="EMBL/GenBank/DDBJ databases">
        <authorList>
            <person name="Kucharzyk K."/>
            <person name="Murdoch R.W."/>
            <person name="Higgins S."/>
            <person name="Loffler F."/>
        </authorList>
    </citation>
    <scope>NUCLEOTIDE SEQUENCE</scope>
</reference>